<keyword evidence="11" id="KW-0325">Glycoprotein</keyword>
<comment type="subcellular location">
    <subcellularLocation>
        <location evidence="2">Cell membrane</location>
        <topology evidence="2">Single-pass type II membrane protein</topology>
    </subcellularLocation>
</comment>
<evidence type="ECO:0000313" key="16">
    <source>
        <dbReference type="Proteomes" id="UP000037510"/>
    </source>
</evidence>
<evidence type="ECO:0000256" key="7">
    <source>
        <dbReference type="ARBA" id="ARBA00022833"/>
    </source>
</evidence>
<dbReference type="Proteomes" id="UP000037510">
    <property type="component" value="Unassembled WGS sequence"/>
</dbReference>
<dbReference type="Gene3D" id="3.40.390.10">
    <property type="entry name" value="Collagenase (Catalytic Domain)"/>
    <property type="match status" value="1"/>
</dbReference>
<evidence type="ECO:0000256" key="13">
    <source>
        <dbReference type="SAM" id="Phobius"/>
    </source>
</evidence>
<dbReference type="InterPro" id="IPR000718">
    <property type="entry name" value="Peptidase_M13"/>
</dbReference>
<reference evidence="15 16" key="1">
    <citation type="journal article" date="2015" name="Genome Biol. Evol.">
        <title>The genome of winter moth (Operophtera brumata) provides a genomic perspective on sexual dimorphism and phenology.</title>
        <authorList>
            <person name="Derks M.F."/>
            <person name="Smit S."/>
            <person name="Salis L."/>
            <person name="Schijlen E."/>
            <person name="Bossers A."/>
            <person name="Mateman C."/>
            <person name="Pijl A.S."/>
            <person name="de Ridder D."/>
            <person name="Groenen M.A."/>
            <person name="Visser M.E."/>
            <person name="Megens H.J."/>
        </authorList>
    </citation>
    <scope>NUCLEOTIDE SEQUENCE [LARGE SCALE GENOMIC DNA]</scope>
    <source>
        <strain evidence="15">WM2013NL</strain>
        <tissue evidence="15">Head and thorax</tissue>
    </source>
</reference>
<dbReference type="GO" id="GO:0016485">
    <property type="term" value="P:protein processing"/>
    <property type="evidence" value="ECO:0007669"/>
    <property type="project" value="TreeGrafter"/>
</dbReference>
<feature type="transmembrane region" description="Helical" evidence="13">
    <location>
        <begin position="23"/>
        <end position="43"/>
    </location>
</feature>
<evidence type="ECO:0000313" key="15">
    <source>
        <dbReference type="EMBL" id="KOB70115.1"/>
    </source>
</evidence>
<feature type="domain" description="Peptidase M13 N-terminal" evidence="14">
    <location>
        <begin position="200"/>
        <end position="248"/>
    </location>
</feature>
<feature type="domain" description="Peptidase M13 N-terminal" evidence="14">
    <location>
        <begin position="372"/>
        <end position="553"/>
    </location>
</feature>
<evidence type="ECO:0000256" key="9">
    <source>
        <dbReference type="ARBA" id="ARBA00023049"/>
    </source>
</evidence>
<dbReference type="InterPro" id="IPR024079">
    <property type="entry name" value="MetalloPept_cat_dom_sf"/>
</dbReference>
<dbReference type="PANTHER" id="PTHR11733">
    <property type="entry name" value="ZINC METALLOPROTEASE FAMILY M13 NEPRILYSIN-RELATED"/>
    <property type="match status" value="1"/>
</dbReference>
<comment type="cofactor">
    <cofactor evidence="1">
        <name>Zn(2+)</name>
        <dbReference type="ChEBI" id="CHEBI:29105"/>
    </cofactor>
</comment>
<dbReference type="STRING" id="104452.A0A0L7L3W6"/>
<evidence type="ECO:0000256" key="8">
    <source>
        <dbReference type="ARBA" id="ARBA00022968"/>
    </source>
</evidence>
<evidence type="ECO:0000256" key="3">
    <source>
        <dbReference type="ARBA" id="ARBA00007357"/>
    </source>
</evidence>
<evidence type="ECO:0000256" key="6">
    <source>
        <dbReference type="ARBA" id="ARBA00022801"/>
    </source>
</evidence>
<dbReference type="InterPro" id="IPR008753">
    <property type="entry name" value="Peptidase_M13_N"/>
</dbReference>
<evidence type="ECO:0000256" key="5">
    <source>
        <dbReference type="ARBA" id="ARBA00022723"/>
    </source>
</evidence>
<proteinExistence type="inferred from homology"/>
<evidence type="ECO:0000259" key="14">
    <source>
        <dbReference type="Pfam" id="PF05649"/>
    </source>
</evidence>
<keyword evidence="16" id="KW-1185">Reference proteome</keyword>
<dbReference type="EMBL" id="JTDY01003120">
    <property type="protein sequence ID" value="KOB70115.1"/>
    <property type="molecule type" value="Genomic_DNA"/>
</dbReference>
<evidence type="ECO:0000256" key="2">
    <source>
        <dbReference type="ARBA" id="ARBA00004401"/>
    </source>
</evidence>
<dbReference type="PANTHER" id="PTHR11733:SF238">
    <property type="entry name" value="FI07649P-RELATED"/>
    <property type="match status" value="1"/>
</dbReference>
<comment type="caution">
    <text evidence="15">The sequence shown here is derived from an EMBL/GenBank/DDBJ whole genome shotgun (WGS) entry which is preliminary data.</text>
</comment>
<dbReference type="Pfam" id="PF05649">
    <property type="entry name" value="Peptidase_M13_N"/>
    <property type="match status" value="2"/>
</dbReference>
<dbReference type="FunFam" id="3.40.390.10:FF:000076">
    <property type="entry name" value="membrane metallo-endopeptidase-like 1"/>
    <property type="match status" value="1"/>
</dbReference>
<dbReference type="SUPFAM" id="SSF55486">
    <property type="entry name" value="Metalloproteases ('zincins'), catalytic domain"/>
    <property type="match status" value="2"/>
</dbReference>
<name>A0A0L7L3W6_OPEBR</name>
<keyword evidence="13" id="KW-0812">Transmembrane</keyword>
<dbReference type="InterPro" id="IPR042089">
    <property type="entry name" value="Peptidase_M13_dom_2"/>
</dbReference>
<evidence type="ECO:0000256" key="10">
    <source>
        <dbReference type="ARBA" id="ARBA00023157"/>
    </source>
</evidence>
<evidence type="ECO:0000256" key="12">
    <source>
        <dbReference type="SAM" id="MobiDB-lite"/>
    </source>
</evidence>
<evidence type="ECO:0000256" key="1">
    <source>
        <dbReference type="ARBA" id="ARBA00001947"/>
    </source>
</evidence>
<keyword evidence="5" id="KW-0479">Metal-binding</keyword>
<evidence type="ECO:0000256" key="11">
    <source>
        <dbReference type="ARBA" id="ARBA00023180"/>
    </source>
</evidence>
<gene>
    <name evidence="15" type="ORF">OBRU01_14396</name>
</gene>
<evidence type="ECO:0000256" key="4">
    <source>
        <dbReference type="ARBA" id="ARBA00022670"/>
    </source>
</evidence>
<keyword evidence="9" id="KW-0482">Metalloprotease</keyword>
<keyword evidence="6" id="KW-0378">Hydrolase</keyword>
<feature type="region of interest" description="Disordered" evidence="12">
    <location>
        <begin position="142"/>
        <end position="161"/>
    </location>
</feature>
<keyword evidence="4" id="KW-0645">Protease</keyword>
<protein>
    <submittedName>
        <fullName evidence="15">Endothelin-converting enzyme 1</fullName>
    </submittedName>
</protein>
<keyword evidence="8" id="KW-0735">Signal-anchor</keyword>
<dbReference type="PROSITE" id="PS51885">
    <property type="entry name" value="NEPRILYSIN"/>
    <property type="match status" value="1"/>
</dbReference>
<dbReference type="AlphaFoldDB" id="A0A0L7L3W6"/>
<keyword evidence="13" id="KW-0472">Membrane</keyword>
<dbReference type="GO" id="GO:0004222">
    <property type="term" value="F:metalloendopeptidase activity"/>
    <property type="evidence" value="ECO:0007669"/>
    <property type="project" value="InterPro"/>
</dbReference>
<organism evidence="15 16">
    <name type="scientific">Operophtera brumata</name>
    <name type="common">Winter moth</name>
    <name type="synonym">Phalaena brumata</name>
    <dbReference type="NCBI Taxonomy" id="104452"/>
    <lineage>
        <taxon>Eukaryota</taxon>
        <taxon>Metazoa</taxon>
        <taxon>Ecdysozoa</taxon>
        <taxon>Arthropoda</taxon>
        <taxon>Hexapoda</taxon>
        <taxon>Insecta</taxon>
        <taxon>Pterygota</taxon>
        <taxon>Neoptera</taxon>
        <taxon>Endopterygota</taxon>
        <taxon>Lepidoptera</taxon>
        <taxon>Glossata</taxon>
        <taxon>Ditrysia</taxon>
        <taxon>Geometroidea</taxon>
        <taxon>Geometridae</taxon>
        <taxon>Larentiinae</taxon>
        <taxon>Operophtera</taxon>
    </lineage>
</organism>
<keyword evidence="10" id="KW-1015">Disulfide bond</keyword>
<dbReference type="GO" id="GO:0046872">
    <property type="term" value="F:metal ion binding"/>
    <property type="evidence" value="ECO:0007669"/>
    <property type="project" value="UniProtKB-KW"/>
</dbReference>
<dbReference type="GO" id="GO:0005886">
    <property type="term" value="C:plasma membrane"/>
    <property type="evidence" value="ECO:0007669"/>
    <property type="project" value="UniProtKB-SubCell"/>
</dbReference>
<sequence length="554" mass="64583">MTRVDTRSPRDVSIKISKNSANLCRLITAISIAALVAITYFVVSKPAGSLGDPSDQYVVKNIPKIYTRLETIDPEERDVFQGFRTSFLPHDEIILTRKNGKGKKEMHEGNVTSDIFIWGVLETENNAPTRVKRMSNFTFTARDPTNENDSQLRHLDESGDNYDDQNESIHAFWKGQGDKETIRNTQANIMKQYMDAEADPCHDFYQYACGNWPALNPIPADKAGYDTFEMLRENLDTVLKELLEFKNEENITSMYPGAHLDIVDNFLNLDIPSFDLYQDPNEKKSKDEANATWEDFHYHYLRGTKDNTELVQRIRRYLDKKSKIIVKPITQIKTKVHRYITERRKLMRQRVKRSVNSNHNTRRKKVARSNNVIETKEIRYGRRLQMYNVVKRKRQEREANLFEDQSNHETANGDAAMKARFLFKSCMNYNILQKRSHQPLLDLLDHFGGWPILKENWDSSNFNWLELMARLRLYNNDILISEWVGPDIKNSDEFVIQFDQTSLGLPTRDYFLQDSNTAYLSAYRTYLVKIAQLLGGDPVKVERSASELIEFEIK</sequence>
<accession>A0A0L7L3W6</accession>
<keyword evidence="13" id="KW-1133">Transmembrane helix</keyword>
<keyword evidence="7" id="KW-0862">Zinc</keyword>
<dbReference type="Gene3D" id="1.10.1380.10">
    <property type="entry name" value="Neutral endopeptidase , domain2"/>
    <property type="match status" value="1"/>
</dbReference>
<comment type="similarity">
    <text evidence="3">Belongs to the peptidase M13 family.</text>
</comment>